<dbReference type="RefSeq" id="XP_018162181.1">
    <property type="nucleotide sequence ID" value="XM_018297365.1"/>
</dbReference>
<accession>A0A1B7YNY9</accession>
<dbReference type="GeneID" id="28861472"/>
<reference evidence="2" key="1">
    <citation type="journal article" date="2017" name="BMC Genomics">
        <title>Gapless genome assembly of Colletotrichum higginsianum reveals chromosome structure and association of transposable elements with secondary metabolite gene clusters.</title>
        <authorList>
            <person name="Dallery J.-F."/>
            <person name="Lapalu N."/>
            <person name="Zampounis A."/>
            <person name="Pigne S."/>
            <person name="Luyten I."/>
            <person name="Amselem J."/>
            <person name="Wittenberg A.H.J."/>
            <person name="Zhou S."/>
            <person name="de Queiroz M.V."/>
            <person name="Robin G.P."/>
            <person name="Auger A."/>
            <person name="Hainaut M."/>
            <person name="Henrissat B."/>
            <person name="Kim K.-T."/>
            <person name="Lee Y.-H."/>
            <person name="Lespinet O."/>
            <person name="Schwartz D.C."/>
            <person name="Thon M.R."/>
            <person name="O'Connell R.J."/>
        </authorList>
    </citation>
    <scope>NUCLEOTIDE SEQUENCE [LARGE SCALE GENOMIC DNA]</scope>
    <source>
        <strain evidence="2">IMI 349063</strain>
    </source>
</reference>
<dbReference type="Proteomes" id="UP000092177">
    <property type="component" value="Chromosome 2"/>
</dbReference>
<gene>
    <name evidence="1" type="ORF">CH63R_02390</name>
</gene>
<organism evidence="1 2">
    <name type="scientific">Colletotrichum higginsianum (strain IMI 349063)</name>
    <name type="common">Crucifer anthracnose fungus</name>
    <dbReference type="NCBI Taxonomy" id="759273"/>
    <lineage>
        <taxon>Eukaryota</taxon>
        <taxon>Fungi</taxon>
        <taxon>Dikarya</taxon>
        <taxon>Ascomycota</taxon>
        <taxon>Pezizomycotina</taxon>
        <taxon>Sordariomycetes</taxon>
        <taxon>Hypocreomycetidae</taxon>
        <taxon>Glomerellales</taxon>
        <taxon>Glomerellaceae</taxon>
        <taxon>Colletotrichum</taxon>
        <taxon>Colletotrichum destructivum species complex</taxon>
    </lineage>
</organism>
<proteinExistence type="predicted"/>
<dbReference type="KEGG" id="chig:CH63R_02390"/>
<sequence>MKLRRVAALFRSSQSSQTWNGFQHVAGPVLCCPLAAKSSRYLFGSTEIWAGCNSWRLTGSQKTRSDLCRPFNTITKTLLGALNRLGRPFGITRGTL</sequence>
<dbReference type="AlphaFoldDB" id="A0A1B7YNY9"/>
<comment type="caution">
    <text evidence="1">The sequence shown here is derived from an EMBL/GenBank/DDBJ whole genome shotgun (WGS) entry which is preliminary data.</text>
</comment>
<keyword evidence="2" id="KW-1185">Reference proteome</keyword>
<evidence type="ECO:0000313" key="2">
    <source>
        <dbReference type="Proteomes" id="UP000092177"/>
    </source>
</evidence>
<dbReference type="EMBL" id="LTAN01000002">
    <property type="protein sequence ID" value="OBR13664.1"/>
    <property type="molecule type" value="Genomic_DNA"/>
</dbReference>
<evidence type="ECO:0000313" key="1">
    <source>
        <dbReference type="EMBL" id="OBR13664.1"/>
    </source>
</evidence>
<protein>
    <submittedName>
        <fullName evidence="1">Uncharacterized protein</fullName>
    </submittedName>
</protein>
<dbReference type="VEuPathDB" id="FungiDB:CH63R_02390"/>
<name>A0A1B7YNY9_COLHI</name>